<dbReference type="Proteomes" id="UP001230065">
    <property type="component" value="Unassembled WGS sequence"/>
</dbReference>
<dbReference type="RefSeq" id="WP_308680314.1">
    <property type="nucleotide sequence ID" value="NZ_JAMZMF010000016.1"/>
</dbReference>
<dbReference type="InterPro" id="IPR011990">
    <property type="entry name" value="TPR-like_helical_dom_sf"/>
</dbReference>
<dbReference type="SUPFAM" id="SSF48452">
    <property type="entry name" value="TPR-like"/>
    <property type="match status" value="1"/>
</dbReference>
<feature type="region of interest" description="Disordered" evidence="1">
    <location>
        <begin position="58"/>
        <end position="87"/>
    </location>
</feature>
<protein>
    <submittedName>
        <fullName evidence="2">Tetratricopeptide repeat protein</fullName>
    </submittedName>
</protein>
<reference evidence="2" key="1">
    <citation type="submission" date="2022-06" db="EMBL/GenBank/DDBJ databases">
        <title>Draft Genome Sequences of Three Actinomyces oris Strains, Isolated from Healthy Human Feces.</title>
        <authorList>
            <person name="Ye Y."/>
            <person name="Liu C."/>
            <person name="Zhao J."/>
            <person name="Xu J."/>
            <person name="Huang H."/>
            <person name="Wang B."/>
            <person name="Wei J."/>
            <person name="Jing X."/>
        </authorList>
    </citation>
    <scope>NUCLEOTIDE SEQUENCE</scope>
    <source>
        <strain evidence="2">CNGBCC1803727</strain>
    </source>
</reference>
<feature type="compositionally biased region" description="Acidic residues" evidence="1">
    <location>
        <begin position="68"/>
        <end position="87"/>
    </location>
</feature>
<evidence type="ECO:0000256" key="1">
    <source>
        <dbReference type="SAM" id="MobiDB-lite"/>
    </source>
</evidence>
<dbReference type="EMBL" id="JAMZMF010000016">
    <property type="protein sequence ID" value="MDR0178454.1"/>
    <property type="molecule type" value="Genomic_DNA"/>
</dbReference>
<dbReference type="Pfam" id="PF13424">
    <property type="entry name" value="TPR_12"/>
    <property type="match status" value="1"/>
</dbReference>
<accession>A0AAW8LFP2</accession>
<evidence type="ECO:0000313" key="2">
    <source>
        <dbReference type="EMBL" id="MDR0178454.1"/>
    </source>
</evidence>
<name>A0AAW8LFP2_9ACTO</name>
<organism evidence="2 3">
    <name type="scientific">Actinomyces oris</name>
    <dbReference type="NCBI Taxonomy" id="544580"/>
    <lineage>
        <taxon>Bacteria</taxon>
        <taxon>Bacillati</taxon>
        <taxon>Actinomycetota</taxon>
        <taxon>Actinomycetes</taxon>
        <taxon>Actinomycetales</taxon>
        <taxon>Actinomycetaceae</taxon>
        <taxon>Actinomyces</taxon>
    </lineage>
</organism>
<dbReference type="Gene3D" id="1.25.40.10">
    <property type="entry name" value="Tetratricopeptide repeat domain"/>
    <property type="match status" value="1"/>
</dbReference>
<gene>
    <name evidence="2" type="ORF">RF687_10900</name>
</gene>
<comment type="caution">
    <text evidence="2">The sequence shown here is derived from an EMBL/GenBank/DDBJ whole genome shotgun (WGS) entry which is preliminary data.</text>
</comment>
<sequence length="87" mass="9562">TRNNLASAYQAAGRLDEAITLQEQTLKDFENLLGPNNPLTQALRDNLAGAYRAAGRFDDADSLFETPSDSEDEQDGTEEDPDQETDN</sequence>
<proteinExistence type="predicted"/>
<dbReference type="AlphaFoldDB" id="A0AAW8LFP2"/>
<feature type="non-terminal residue" evidence="2">
    <location>
        <position position="1"/>
    </location>
</feature>
<evidence type="ECO:0000313" key="3">
    <source>
        <dbReference type="Proteomes" id="UP001230065"/>
    </source>
</evidence>